<dbReference type="Gramene" id="PNW77521">
    <property type="protein sequence ID" value="PNW77521"/>
    <property type="gene ID" value="CHLRE_10g440300v5"/>
</dbReference>
<dbReference type="KEGG" id="cre:CHLRE_10g440300v5"/>
<feature type="domain" description="Rad50/SbcC-type AAA" evidence="6">
    <location>
        <begin position="14"/>
        <end position="304"/>
    </location>
</feature>
<dbReference type="RefSeq" id="XP_042920178.1">
    <property type="nucleotide sequence ID" value="XM_043066781.1"/>
</dbReference>
<name>A0A2K3DAG5_CHLRE</name>
<feature type="compositionally biased region" description="Gly residues" evidence="5">
    <location>
        <begin position="139"/>
        <end position="148"/>
    </location>
</feature>
<feature type="compositionally biased region" description="Basic residues" evidence="5">
    <location>
        <begin position="113"/>
        <end position="122"/>
    </location>
</feature>
<dbReference type="SUPFAM" id="SSF52540">
    <property type="entry name" value="P-loop containing nucleoside triphosphate hydrolases"/>
    <property type="match status" value="1"/>
</dbReference>
<keyword evidence="3 4" id="KW-0175">Coiled coil</keyword>
<feature type="compositionally biased region" description="Low complexity" evidence="5">
    <location>
        <begin position="123"/>
        <end position="138"/>
    </location>
</feature>
<evidence type="ECO:0000256" key="2">
    <source>
        <dbReference type="ARBA" id="ARBA00018687"/>
    </source>
</evidence>
<evidence type="ECO:0000256" key="4">
    <source>
        <dbReference type="SAM" id="Coils"/>
    </source>
</evidence>
<evidence type="ECO:0000259" key="6">
    <source>
        <dbReference type="Pfam" id="PF13476"/>
    </source>
</evidence>
<keyword evidence="8" id="KW-1185">Reference proteome</keyword>
<feature type="region of interest" description="Disordered" evidence="5">
    <location>
        <begin position="86"/>
        <end position="185"/>
    </location>
</feature>
<dbReference type="ExpressionAtlas" id="A0A2K3DAG5">
    <property type="expression patterns" value="baseline"/>
</dbReference>
<dbReference type="Pfam" id="PF13476">
    <property type="entry name" value="AAA_23"/>
    <property type="match status" value="1"/>
</dbReference>
<dbReference type="PANTHER" id="PTHR45916:SF1">
    <property type="entry name" value="STRUCTURAL MAINTENANCE OF CHROMOSOMES PROTEIN 5"/>
    <property type="match status" value="1"/>
</dbReference>
<protein>
    <recommendedName>
        <fullName evidence="2">Structural maintenance of chromosomes protein 5</fullName>
    </recommendedName>
</protein>
<feature type="region of interest" description="Disordered" evidence="5">
    <location>
        <begin position="1134"/>
        <end position="1158"/>
    </location>
</feature>
<evidence type="ECO:0000256" key="3">
    <source>
        <dbReference type="ARBA" id="ARBA00023054"/>
    </source>
</evidence>
<feature type="compositionally biased region" description="Gly residues" evidence="5">
    <location>
        <begin position="167"/>
        <end position="178"/>
    </location>
</feature>
<dbReference type="OMA" id="SAHHETI"/>
<dbReference type="InterPro" id="IPR027417">
    <property type="entry name" value="P-loop_NTPase"/>
</dbReference>
<dbReference type="GO" id="GO:0016887">
    <property type="term" value="F:ATP hydrolysis activity"/>
    <property type="evidence" value="ECO:0007669"/>
    <property type="project" value="InterPro"/>
</dbReference>
<accession>A0A2K3DAG5</accession>
<evidence type="ECO:0000313" key="8">
    <source>
        <dbReference type="Proteomes" id="UP000006906"/>
    </source>
</evidence>
<dbReference type="InParanoid" id="A0A2K3DAG5"/>
<dbReference type="GO" id="GO:0000724">
    <property type="term" value="P:double-strand break repair via homologous recombination"/>
    <property type="evidence" value="ECO:0000318"/>
    <property type="project" value="GO_Central"/>
</dbReference>
<dbReference type="OrthoDB" id="10254973at2759"/>
<dbReference type="GeneID" id="5716041"/>
<evidence type="ECO:0000256" key="1">
    <source>
        <dbReference type="ARBA" id="ARBA00010171"/>
    </source>
</evidence>
<dbReference type="Proteomes" id="UP000006906">
    <property type="component" value="Chromosome 10"/>
</dbReference>
<evidence type="ECO:0000313" key="7">
    <source>
        <dbReference type="EMBL" id="PNW77521.1"/>
    </source>
</evidence>
<dbReference type="GO" id="GO:0030915">
    <property type="term" value="C:Smc5-Smc6 complex"/>
    <property type="evidence" value="ECO:0000318"/>
    <property type="project" value="GO_Central"/>
</dbReference>
<feature type="compositionally biased region" description="Acidic residues" evidence="5">
    <location>
        <begin position="149"/>
        <end position="165"/>
    </location>
</feature>
<evidence type="ECO:0000256" key="5">
    <source>
        <dbReference type="SAM" id="MobiDB-lite"/>
    </source>
</evidence>
<feature type="coiled-coil region" evidence="4">
    <location>
        <begin position="362"/>
        <end position="406"/>
    </location>
</feature>
<sequence length="1189" mass="130465">MEHDGVFPRGSVKKIRVTDLMSFVGTLELVPGARVNLITGPNGSGKSSLVTALCVGLAGGMKTLGRQKDAAELIRRGCSAFEVEVTLSGGPGQPDIRVHRRTEAAQGRQTGERRRRPQKRQRTTQQQQQGGASKAAGAAGAGSEGGLGEADDAEEEEELDGEEEAGGTAGGGARGRGGSHTTWRLDGRAVPEARVKELTRQLGIYFDNLCQFLPQERVSEFAALSAVELLENTEKVIGDGHLLRTHQQLVDRSKALRAKREDLARTRDLLAKLQKEQADAEPEYRRLQRRDELKEEVKRITQKLRWVEKQAKEAAVRRAQQAVQAAAARVAAVQREVDQAQAPLTALNHDRERLDQAAAGRVRAIEAQARKVETARRHLEAAEVALKQREEELQGLRARSDRWRAEVARCQEGLRKVAADQAAAPTALSAQQAQRLEEIAGELQAAAGEVGGAEAQVNQKNQEVLGIERDVQRLETAEQRRTDRREALLCKLDGAQRGSRQLVEWLAATRAAGGFRGRVLGPVLLELSPVADAAWAGYLEQYIGRRGLCTVMTEQKEDNNKVQDWLEANGCTHQLMYVRGGAQPVTHPDGEPGAYTQKYGITHTLDQLFEAPDLIKTALCNSNGINTVYVGNNHTHSTPVFTALLRDTPVTRVFTPLGLTVATHSRYERGYTTQKLAHLQPARLLAQAGAAGAEEEEQQERAALQRRRQELDDARRELVRLESELAQRRTARDALHQERQRLLQARQRIQTKLAELERAHGDYSRRLQRLTQEGDPLGAVQQLSQRLAEEVDRFARLAGALGEQVRQQHELHRQLAPLQLQAAEMAARKAPLQRAYQAAVDRLAAETQAKGAAQQALDVAKQVAAEAAALAREELGGAAAPGAELVAAWSGWPEDAGGLEALMADKTAEMEAAQANLRGDEVAVLAAWSRREGELREEGAKAAAYEADVGRTSQEVEELKASWLPELQGHMAAVNEALRRNFAAIGCAGEVALTEAGDAFESYAAEIRVQYRAGEGLRALDRNHHSGGERSVATMLYLIALQGVTRTPFRVVDEINQGMDSRNERKVFNLLVESSSRPDTPQCFLLTPKLIANLQYNEHVRVHDLKPIRNDFIVMTPGLVDRLLLQQAAQREEAEAGQAAGQAAQPARRAAPPPRQRTDVSLFGLGQLPWHLLKDFMVVRRAAVGGEQN</sequence>
<feature type="coiled-coil region" evidence="4">
    <location>
        <begin position="256"/>
        <end position="336"/>
    </location>
</feature>
<dbReference type="PANTHER" id="PTHR45916">
    <property type="entry name" value="STRUCTURAL MAINTENANCE OF CHROMOSOMES PROTEIN 5"/>
    <property type="match status" value="1"/>
</dbReference>
<dbReference type="GO" id="GO:0003697">
    <property type="term" value="F:single-stranded DNA binding"/>
    <property type="evidence" value="ECO:0000318"/>
    <property type="project" value="GO_Central"/>
</dbReference>
<feature type="coiled-coil region" evidence="4">
    <location>
        <begin position="690"/>
        <end position="773"/>
    </location>
</feature>
<feature type="compositionally biased region" description="Low complexity" evidence="5">
    <location>
        <begin position="1136"/>
        <end position="1150"/>
    </location>
</feature>
<dbReference type="STRING" id="3055.A0A2K3DAG5"/>
<feature type="coiled-coil region" evidence="4">
    <location>
        <begin position="443"/>
        <end position="477"/>
    </location>
</feature>
<dbReference type="EMBL" id="CM008971">
    <property type="protein sequence ID" value="PNW77521.1"/>
    <property type="molecule type" value="Genomic_DNA"/>
</dbReference>
<reference evidence="7 8" key="1">
    <citation type="journal article" date="2007" name="Science">
        <title>The Chlamydomonas genome reveals the evolution of key animal and plant functions.</title>
        <authorList>
            <person name="Merchant S.S."/>
            <person name="Prochnik S.E."/>
            <person name="Vallon O."/>
            <person name="Harris E.H."/>
            <person name="Karpowicz S.J."/>
            <person name="Witman G.B."/>
            <person name="Terry A."/>
            <person name="Salamov A."/>
            <person name="Fritz-Laylin L.K."/>
            <person name="Marechal-Drouard L."/>
            <person name="Marshall W.F."/>
            <person name="Qu L.H."/>
            <person name="Nelson D.R."/>
            <person name="Sanderfoot A.A."/>
            <person name="Spalding M.H."/>
            <person name="Kapitonov V.V."/>
            <person name="Ren Q."/>
            <person name="Ferris P."/>
            <person name="Lindquist E."/>
            <person name="Shapiro H."/>
            <person name="Lucas S.M."/>
            <person name="Grimwood J."/>
            <person name="Schmutz J."/>
            <person name="Cardol P."/>
            <person name="Cerutti H."/>
            <person name="Chanfreau G."/>
            <person name="Chen C.L."/>
            <person name="Cognat V."/>
            <person name="Croft M.T."/>
            <person name="Dent R."/>
            <person name="Dutcher S."/>
            <person name="Fernandez E."/>
            <person name="Fukuzawa H."/>
            <person name="Gonzalez-Ballester D."/>
            <person name="Gonzalez-Halphen D."/>
            <person name="Hallmann A."/>
            <person name="Hanikenne M."/>
            <person name="Hippler M."/>
            <person name="Inwood W."/>
            <person name="Jabbari K."/>
            <person name="Kalanon M."/>
            <person name="Kuras R."/>
            <person name="Lefebvre P.A."/>
            <person name="Lemaire S.D."/>
            <person name="Lobanov A.V."/>
            <person name="Lohr M."/>
            <person name="Manuell A."/>
            <person name="Meier I."/>
            <person name="Mets L."/>
            <person name="Mittag M."/>
            <person name="Mittelmeier T."/>
            <person name="Moroney J.V."/>
            <person name="Moseley J."/>
            <person name="Napoli C."/>
            <person name="Nedelcu A.M."/>
            <person name="Niyogi K."/>
            <person name="Novoselov S.V."/>
            <person name="Paulsen I.T."/>
            <person name="Pazour G."/>
            <person name="Purton S."/>
            <person name="Ral J.P."/>
            <person name="Riano-Pachon D.M."/>
            <person name="Riekhof W."/>
            <person name="Rymarquis L."/>
            <person name="Schroda M."/>
            <person name="Stern D."/>
            <person name="Umen J."/>
            <person name="Willows R."/>
            <person name="Wilson N."/>
            <person name="Zimmer S.L."/>
            <person name="Allmer J."/>
            <person name="Balk J."/>
            <person name="Bisova K."/>
            <person name="Chen C.J."/>
            <person name="Elias M."/>
            <person name="Gendler K."/>
            <person name="Hauser C."/>
            <person name="Lamb M.R."/>
            <person name="Ledford H."/>
            <person name="Long J.C."/>
            <person name="Minagawa J."/>
            <person name="Page M.D."/>
            <person name="Pan J."/>
            <person name="Pootakham W."/>
            <person name="Roje S."/>
            <person name="Rose A."/>
            <person name="Stahlberg E."/>
            <person name="Terauchi A.M."/>
            <person name="Yang P."/>
            <person name="Ball S."/>
            <person name="Bowler C."/>
            <person name="Dieckmann C.L."/>
            <person name="Gladyshev V.N."/>
            <person name="Green P."/>
            <person name="Jorgensen R."/>
            <person name="Mayfield S."/>
            <person name="Mueller-Roeber B."/>
            <person name="Rajamani S."/>
            <person name="Sayre R.T."/>
            <person name="Brokstein P."/>
            <person name="Dubchak I."/>
            <person name="Goodstein D."/>
            <person name="Hornick L."/>
            <person name="Huang Y.W."/>
            <person name="Jhaveri J."/>
            <person name="Luo Y."/>
            <person name="Martinez D."/>
            <person name="Ngau W.C."/>
            <person name="Otillar B."/>
            <person name="Poliakov A."/>
            <person name="Porter A."/>
            <person name="Szajkowski L."/>
            <person name="Werner G."/>
            <person name="Zhou K."/>
            <person name="Grigoriev I.V."/>
            <person name="Rokhsar D.S."/>
            <person name="Grossman A.R."/>
        </authorList>
    </citation>
    <scope>NUCLEOTIDE SEQUENCE [LARGE SCALE GENOMIC DNA]</scope>
    <source>
        <strain evidence="8">CC-503</strain>
    </source>
</reference>
<dbReference type="InterPro" id="IPR038729">
    <property type="entry name" value="Rad50/SbcC_AAA"/>
</dbReference>
<proteinExistence type="inferred from homology"/>
<organism evidence="7 8">
    <name type="scientific">Chlamydomonas reinhardtii</name>
    <name type="common">Chlamydomonas smithii</name>
    <dbReference type="NCBI Taxonomy" id="3055"/>
    <lineage>
        <taxon>Eukaryota</taxon>
        <taxon>Viridiplantae</taxon>
        <taxon>Chlorophyta</taxon>
        <taxon>core chlorophytes</taxon>
        <taxon>Chlorophyceae</taxon>
        <taxon>CS clade</taxon>
        <taxon>Chlamydomonadales</taxon>
        <taxon>Chlamydomonadaceae</taxon>
        <taxon>Chlamydomonas</taxon>
    </lineage>
</organism>
<dbReference type="AlphaFoldDB" id="A0A2K3DAG5"/>
<gene>
    <name evidence="7" type="ORF">CHLRE_10g440300v5</name>
</gene>
<dbReference type="Gene3D" id="3.40.50.300">
    <property type="entry name" value="P-loop containing nucleotide triphosphate hydrolases"/>
    <property type="match status" value="2"/>
</dbReference>
<dbReference type="GO" id="GO:0005634">
    <property type="term" value="C:nucleus"/>
    <property type="evidence" value="ECO:0000318"/>
    <property type="project" value="GO_Central"/>
</dbReference>
<comment type="similarity">
    <text evidence="1">Belongs to the SMC family. SMC5 subfamily.</text>
</comment>